<dbReference type="AlphaFoldDB" id="A0A1S3HNW0"/>
<evidence type="ECO:0000313" key="4">
    <source>
        <dbReference type="RefSeq" id="XP_013409275.1"/>
    </source>
</evidence>
<dbReference type="RefSeq" id="XP_013387725.1">
    <property type="nucleotide sequence ID" value="XM_013532271.1"/>
</dbReference>
<dbReference type="PANTHER" id="PTHR31909">
    <property type="entry name" value="CHROMOSOME 20 ORF85 FAMILY MEMBER"/>
    <property type="match status" value="1"/>
</dbReference>
<feature type="compositionally biased region" description="Polar residues" evidence="1">
    <location>
        <begin position="102"/>
        <end position="121"/>
    </location>
</feature>
<evidence type="ECO:0000256" key="1">
    <source>
        <dbReference type="SAM" id="MobiDB-lite"/>
    </source>
</evidence>
<dbReference type="GeneID" id="106172893"/>
<organism evidence="2 3">
    <name type="scientific">Lingula anatina</name>
    <name type="common">Brachiopod</name>
    <name type="synonym">Lingula unguis</name>
    <dbReference type="NCBI Taxonomy" id="7574"/>
    <lineage>
        <taxon>Eukaryota</taxon>
        <taxon>Metazoa</taxon>
        <taxon>Spiralia</taxon>
        <taxon>Lophotrochozoa</taxon>
        <taxon>Brachiopoda</taxon>
        <taxon>Linguliformea</taxon>
        <taxon>Lingulata</taxon>
        <taxon>Lingulida</taxon>
        <taxon>Linguloidea</taxon>
        <taxon>Lingulidae</taxon>
        <taxon>Lingula</taxon>
    </lineage>
</organism>
<keyword evidence="2" id="KW-1185">Reference proteome</keyword>
<reference evidence="3 4" key="1">
    <citation type="submission" date="2025-04" db="UniProtKB">
        <authorList>
            <consortium name="RefSeq"/>
        </authorList>
    </citation>
    <scope>IDENTIFICATION</scope>
    <source>
        <tissue evidence="3 4">Gonads</tissue>
    </source>
</reference>
<dbReference type="GeneID" id="106156843"/>
<sequence length="151" mass="17257">MDRTTSAGYRFPITQNRSTSAYHDRCIPTDSKVQTNFAEPSKAYSNADYEKCDQVTQDTIWKQSVAKETTGAKQWSENWGFLTEFDPKGNPKEKEPLPETATRFSDNVPNTNSGNYGSRLNTDLGKRMQNLEFQFYAEGRKKKLDGDIICY</sequence>
<name>A0A1S3HNW0_LINAN</name>
<dbReference type="KEGG" id="lak:106156843"/>
<dbReference type="KEGG" id="lak:106172893"/>
<protein>
    <submittedName>
        <fullName evidence="3 4">Uncharacterized protein C2orf50-like</fullName>
    </submittedName>
</protein>
<feature type="compositionally biased region" description="Basic and acidic residues" evidence="1">
    <location>
        <begin position="85"/>
        <end position="97"/>
    </location>
</feature>
<dbReference type="Pfam" id="PF14945">
    <property type="entry name" value="LLC1"/>
    <property type="match status" value="1"/>
</dbReference>
<feature type="region of interest" description="Disordered" evidence="1">
    <location>
        <begin position="83"/>
        <end position="121"/>
    </location>
</feature>
<dbReference type="PANTHER" id="PTHR31909:SF2">
    <property type="entry name" value="RIKEN CDNA 2410004P03 GENE"/>
    <property type="match status" value="1"/>
</dbReference>
<proteinExistence type="predicted"/>
<evidence type="ECO:0000313" key="3">
    <source>
        <dbReference type="RefSeq" id="XP_013387725.1"/>
    </source>
</evidence>
<evidence type="ECO:0000313" key="2">
    <source>
        <dbReference type="Proteomes" id="UP000085678"/>
    </source>
</evidence>
<dbReference type="Proteomes" id="UP000085678">
    <property type="component" value="Unplaced"/>
</dbReference>
<dbReference type="RefSeq" id="XP_013409275.1">
    <property type="nucleotide sequence ID" value="XM_013553821.2"/>
</dbReference>
<gene>
    <name evidence="3" type="primary">LOC106156843</name>
    <name evidence="4" type="synonym">LOC106172893</name>
</gene>
<dbReference type="OrthoDB" id="9972212at2759"/>
<accession>A0A1S3HNW0</accession>
<dbReference type="OMA" id="DFFFMEG"/>
<dbReference type="InterPro" id="IPR020339">
    <property type="entry name" value="C20orf85-like"/>
</dbReference>